<reference evidence="9 10" key="1">
    <citation type="submission" date="2019-06" db="EMBL/GenBank/DDBJ databases">
        <title>New taxonomy in bacterial strain CC-CFT640, isolated from vineyard.</title>
        <authorList>
            <person name="Lin S.-Y."/>
            <person name="Tsai C.-F."/>
            <person name="Young C.-C."/>
        </authorList>
    </citation>
    <scope>NUCLEOTIDE SEQUENCE [LARGE SCALE GENOMIC DNA]</scope>
    <source>
        <strain evidence="9 10">CC-CFT640</strain>
    </source>
</reference>
<comment type="similarity">
    <text evidence="7">Belongs to the binding-protein-dependent transport system permease family.</text>
</comment>
<accession>A0A5C8PV22</accession>
<organism evidence="9 10">
    <name type="scientific">Vineibacter terrae</name>
    <dbReference type="NCBI Taxonomy" id="2586908"/>
    <lineage>
        <taxon>Bacteria</taxon>
        <taxon>Pseudomonadati</taxon>
        <taxon>Pseudomonadota</taxon>
        <taxon>Alphaproteobacteria</taxon>
        <taxon>Hyphomicrobiales</taxon>
        <taxon>Vineibacter</taxon>
    </lineage>
</organism>
<proteinExistence type="inferred from homology"/>
<dbReference type="Pfam" id="PF00528">
    <property type="entry name" value="BPD_transp_1"/>
    <property type="match status" value="1"/>
</dbReference>
<evidence type="ECO:0000256" key="1">
    <source>
        <dbReference type="ARBA" id="ARBA00004651"/>
    </source>
</evidence>
<dbReference type="GO" id="GO:0005886">
    <property type="term" value="C:plasma membrane"/>
    <property type="evidence" value="ECO:0007669"/>
    <property type="project" value="UniProtKB-SubCell"/>
</dbReference>
<dbReference type="PANTHER" id="PTHR30151:SF38">
    <property type="entry name" value="ALIPHATIC SULFONATES TRANSPORT PERMEASE PROTEIN SSUC-RELATED"/>
    <property type="match status" value="1"/>
</dbReference>
<keyword evidence="4 7" id="KW-0812">Transmembrane</keyword>
<name>A0A5C8PV22_9HYPH</name>
<evidence type="ECO:0000256" key="6">
    <source>
        <dbReference type="ARBA" id="ARBA00023136"/>
    </source>
</evidence>
<evidence type="ECO:0000256" key="4">
    <source>
        <dbReference type="ARBA" id="ARBA00022692"/>
    </source>
</evidence>
<feature type="transmembrane region" description="Helical" evidence="7">
    <location>
        <begin position="207"/>
        <end position="231"/>
    </location>
</feature>
<dbReference type="OrthoDB" id="8443696at2"/>
<gene>
    <name evidence="9" type="ORF">FHP25_04315</name>
</gene>
<dbReference type="PANTHER" id="PTHR30151">
    <property type="entry name" value="ALKANE SULFONATE ABC TRANSPORTER-RELATED, MEMBRANE SUBUNIT"/>
    <property type="match status" value="1"/>
</dbReference>
<dbReference type="SUPFAM" id="SSF161098">
    <property type="entry name" value="MetI-like"/>
    <property type="match status" value="1"/>
</dbReference>
<feature type="domain" description="ABC transmembrane type-1" evidence="8">
    <location>
        <begin position="55"/>
        <end position="237"/>
    </location>
</feature>
<keyword evidence="5 7" id="KW-1133">Transmembrane helix</keyword>
<sequence length="248" mass="27125">MLHRSVWPYIASIAALLLLWQLAAGWVDSRALPTPMAVLAVLEREVTSGALPYHLAVTLARVAASFFLALLIGSAIGIVMGRSVLIDRLGDSWLIVFLNLPALVTIVLCYVWFGLTEAAAILAVTINKIPNVVVTVREGARAISRDLLEMAQVFQLGRVRTLRHVVLPSLGPFIIAAARSGLAIVWKIVLVVELLGRSSGVGFQINLFFQLFDVAGILAYTIAFVAVIQLLELGVLQPLERRANRWRR</sequence>
<dbReference type="GO" id="GO:0055085">
    <property type="term" value="P:transmembrane transport"/>
    <property type="evidence" value="ECO:0007669"/>
    <property type="project" value="InterPro"/>
</dbReference>
<keyword evidence="2 7" id="KW-0813">Transport</keyword>
<evidence type="ECO:0000256" key="5">
    <source>
        <dbReference type="ARBA" id="ARBA00022989"/>
    </source>
</evidence>
<evidence type="ECO:0000313" key="10">
    <source>
        <dbReference type="Proteomes" id="UP000321638"/>
    </source>
</evidence>
<dbReference type="EMBL" id="VDUZ01000003">
    <property type="protein sequence ID" value="TXL81759.1"/>
    <property type="molecule type" value="Genomic_DNA"/>
</dbReference>
<comment type="subcellular location">
    <subcellularLocation>
        <location evidence="1 7">Cell membrane</location>
        <topology evidence="1 7">Multi-pass membrane protein</topology>
    </subcellularLocation>
</comment>
<evidence type="ECO:0000256" key="3">
    <source>
        <dbReference type="ARBA" id="ARBA00022475"/>
    </source>
</evidence>
<dbReference type="AlphaFoldDB" id="A0A5C8PV22"/>
<comment type="caution">
    <text evidence="9">The sequence shown here is derived from an EMBL/GenBank/DDBJ whole genome shotgun (WGS) entry which is preliminary data.</text>
</comment>
<dbReference type="InterPro" id="IPR035906">
    <property type="entry name" value="MetI-like_sf"/>
</dbReference>
<dbReference type="InterPro" id="IPR000515">
    <property type="entry name" value="MetI-like"/>
</dbReference>
<feature type="transmembrane region" description="Helical" evidence="7">
    <location>
        <begin position="53"/>
        <end position="81"/>
    </location>
</feature>
<keyword evidence="6 7" id="KW-0472">Membrane</keyword>
<dbReference type="CDD" id="cd06261">
    <property type="entry name" value="TM_PBP2"/>
    <property type="match status" value="1"/>
</dbReference>
<keyword evidence="10" id="KW-1185">Reference proteome</keyword>
<protein>
    <submittedName>
        <fullName evidence="9">ABC transporter permease</fullName>
    </submittedName>
</protein>
<dbReference type="RefSeq" id="WP_147845665.1">
    <property type="nucleotide sequence ID" value="NZ_VDUZ01000003.1"/>
</dbReference>
<evidence type="ECO:0000259" key="8">
    <source>
        <dbReference type="PROSITE" id="PS50928"/>
    </source>
</evidence>
<evidence type="ECO:0000256" key="7">
    <source>
        <dbReference type="RuleBase" id="RU363032"/>
    </source>
</evidence>
<feature type="transmembrane region" description="Helical" evidence="7">
    <location>
        <begin position="93"/>
        <end position="113"/>
    </location>
</feature>
<dbReference type="Proteomes" id="UP000321638">
    <property type="component" value="Unassembled WGS sequence"/>
</dbReference>
<dbReference type="PROSITE" id="PS50928">
    <property type="entry name" value="ABC_TM1"/>
    <property type="match status" value="1"/>
</dbReference>
<evidence type="ECO:0000256" key="2">
    <source>
        <dbReference type="ARBA" id="ARBA00022448"/>
    </source>
</evidence>
<evidence type="ECO:0000313" key="9">
    <source>
        <dbReference type="EMBL" id="TXL81759.1"/>
    </source>
</evidence>
<dbReference type="Gene3D" id="1.10.3720.10">
    <property type="entry name" value="MetI-like"/>
    <property type="match status" value="1"/>
</dbReference>
<keyword evidence="3" id="KW-1003">Cell membrane</keyword>